<dbReference type="Proteomes" id="UP000233551">
    <property type="component" value="Unassembled WGS sequence"/>
</dbReference>
<dbReference type="EMBL" id="PGOL01000888">
    <property type="protein sequence ID" value="PKI63454.1"/>
    <property type="molecule type" value="Genomic_DNA"/>
</dbReference>
<accession>A0A2I0K4I3</accession>
<proteinExistence type="predicted"/>
<protein>
    <submittedName>
        <fullName evidence="2">Uncharacterized protein</fullName>
    </submittedName>
</protein>
<feature type="region of interest" description="Disordered" evidence="1">
    <location>
        <begin position="1"/>
        <end position="43"/>
    </location>
</feature>
<comment type="caution">
    <text evidence="2">The sequence shown here is derived from an EMBL/GenBank/DDBJ whole genome shotgun (WGS) entry which is preliminary data.</text>
</comment>
<evidence type="ECO:0000256" key="1">
    <source>
        <dbReference type="SAM" id="MobiDB-lite"/>
    </source>
</evidence>
<feature type="compositionally biased region" description="Basic and acidic residues" evidence="1">
    <location>
        <begin position="31"/>
        <end position="43"/>
    </location>
</feature>
<reference evidence="2 3" key="1">
    <citation type="submission" date="2017-11" db="EMBL/GenBank/DDBJ databases">
        <title>De-novo sequencing of pomegranate (Punica granatum L.) genome.</title>
        <authorList>
            <person name="Akparov Z."/>
            <person name="Amiraslanov A."/>
            <person name="Hajiyeva S."/>
            <person name="Abbasov M."/>
            <person name="Kaur K."/>
            <person name="Hamwieh A."/>
            <person name="Solovyev V."/>
            <person name="Salamov A."/>
            <person name="Braich B."/>
            <person name="Kosarev P."/>
            <person name="Mahmoud A."/>
            <person name="Hajiyev E."/>
            <person name="Babayeva S."/>
            <person name="Izzatullayeva V."/>
            <person name="Mammadov A."/>
            <person name="Mammadov A."/>
            <person name="Sharifova S."/>
            <person name="Ojaghi J."/>
            <person name="Eynullazada K."/>
            <person name="Bayramov B."/>
            <person name="Abdulazimova A."/>
            <person name="Shahmuradov I."/>
        </authorList>
    </citation>
    <scope>NUCLEOTIDE SEQUENCE [LARGE SCALE GENOMIC DNA]</scope>
    <source>
        <strain evidence="3">cv. AG2017</strain>
        <tissue evidence="2">Leaf</tissue>
    </source>
</reference>
<evidence type="ECO:0000313" key="3">
    <source>
        <dbReference type="Proteomes" id="UP000233551"/>
    </source>
</evidence>
<sequence length="100" mass="10577">MTTLTGSLVLHNGGGGASEALAAPKLKRKKNHEEEKLQGRRWDPRQRLLPLQLGSPVTLDLMGNPDWDSGGLADATTDPVKVIGDQGCTGKTTLPAPLLP</sequence>
<evidence type="ECO:0000313" key="2">
    <source>
        <dbReference type="EMBL" id="PKI63454.1"/>
    </source>
</evidence>
<gene>
    <name evidence="2" type="ORF">CRG98_016121</name>
</gene>
<name>A0A2I0K4I3_PUNGR</name>
<organism evidence="2 3">
    <name type="scientific">Punica granatum</name>
    <name type="common">Pomegranate</name>
    <dbReference type="NCBI Taxonomy" id="22663"/>
    <lineage>
        <taxon>Eukaryota</taxon>
        <taxon>Viridiplantae</taxon>
        <taxon>Streptophyta</taxon>
        <taxon>Embryophyta</taxon>
        <taxon>Tracheophyta</taxon>
        <taxon>Spermatophyta</taxon>
        <taxon>Magnoliopsida</taxon>
        <taxon>eudicotyledons</taxon>
        <taxon>Gunneridae</taxon>
        <taxon>Pentapetalae</taxon>
        <taxon>rosids</taxon>
        <taxon>malvids</taxon>
        <taxon>Myrtales</taxon>
        <taxon>Lythraceae</taxon>
        <taxon>Punica</taxon>
    </lineage>
</organism>
<dbReference type="AlphaFoldDB" id="A0A2I0K4I3"/>
<keyword evidence="3" id="KW-1185">Reference proteome</keyword>